<evidence type="ECO:0000313" key="1">
    <source>
        <dbReference type="EMBL" id="OXA77761.1"/>
    </source>
</evidence>
<dbReference type="Proteomes" id="UP000198382">
    <property type="component" value="Unassembled WGS sequence"/>
</dbReference>
<organism evidence="1 2">
    <name type="scientific">Flavobacterium frigidimaris</name>
    <dbReference type="NCBI Taxonomy" id="262320"/>
    <lineage>
        <taxon>Bacteria</taxon>
        <taxon>Pseudomonadati</taxon>
        <taxon>Bacteroidota</taxon>
        <taxon>Flavobacteriia</taxon>
        <taxon>Flavobacteriales</taxon>
        <taxon>Flavobacteriaceae</taxon>
        <taxon>Flavobacterium</taxon>
    </lineage>
</organism>
<dbReference type="EMBL" id="MUGV01000025">
    <property type="protein sequence ID" value="OXA77761.1"/>
    <property type="molecule type" value="Genomic_DNA"/>
</dbReference>
<dbReference type="Pfam" id="PF03403">
    <property type="entry name" value="PAF-AH_p_II"/>
    <property type="match status" value="1"/>
</dbReference>
<dbReference type="SUPFAM" id="SSF53474">
    <property type="entry name" value="alpha/beta-Hydrolases"/>
    <property type="match status" value="1"/>
</dbReference>
<dbReference type="Gene3D" id="3.40.50.1820">
    <property type="entry name" value="alpha/beta hydrolase"/>
    <property type="match status" value="1"/>
</dbReference>
<proteinExistence type="predicted"/>
<name>A0ABX4BMX7_FLAFR</name>
<protein>
    <submittedName>
        <fullName evidence="1">Alpha/beta hydrolase</fullName>
    </submittedName>
</protein>
<keyword evidence="2" id="KW-1185">Reference proteome</keyword>
<comment type="caution">
    <text evidence="1">The sequence shown here is derived from an EMBL/GenBank/DDBJ whole genome shotgun (WGS) entry which is preliminary data.</text>
</comment>
<keyword evidence="1" id="KW-0378">Hydrolase</keyword>
<reference evidence="1 2" key="1">
    <citation type="submission" date="2016-11" db="EMBL/GenBank/DDBJ databases">
        <title>Whole genomes of Flavobacteriaceae.</title>
        <authorList>
            <person name="Stine C."/>
            <person name="Li C."/>
            <person name="Tadesse D."/>
        </authorList>
    </citation>
    <scope>NUCLEOTIDE SEQUENCE [LARGE SCALE GENOMIC DNA]</scope>
    <source>
        <strain evidence="1 2">DSM 15937</strain>
    </source>
</reference>
<dbReference type="GO" id="GO:0016787">
    <property type="term" value="F:hydrolase activity"/>
    <property type="evidence" value="ECO:0007669"/>
    <property type="project" value="UniProtKB-KW"/>
</dbReference>
<accession>A0ABX4BMX7</accession>
<dbReference type="InterPro" id="IPR029058">
    <property type="entry name" value="AB_hydrolase_fold"/>
</dbReference>
<evidence type="ECO:0000313" key="2">
    <source>
        <dbReference type="Proteomes" id="UP000198382"/>
    </source>
</evidence>
<gene>
    <name evidence="1" type="ORF">B0A65_15215</name>
</gene>
<sequence>MCFLLLSCSGNKKANVQASNTIYDVKLDSLQLFDKSRNRVIPVALYYPEINKKINKQQVIIFSHGYGENKGGDNRIYSYLTENLASKGYFVISIQHELPTDELLAMDGDLKITRRPNWERGVENILFVINEFKKTKPELDFKHLTLIGHSNGGDMTALFATEHPKLVYRIITMDNRRMPLPRVSHPQVYTLRSSNYPADENVLPTEEEKKKYGITVQPTPIEHRDMDNDATIEQRKIINNYIEEYLSR</sequence>